<evidence type="ECO:0000256" key="9">
    <source>
        <dbReference type="SAM" id="SignalP"/>
    </source>
</evidence>
<dbReference type="PANTHER" id="PTHR24287">
    <property type="entry name" value="P450, PUTATIVE (EUROFUNG)-RELATED"/>
    <property type="match status" value="1"/>
</dbReference>
<accession>A0A6A6W945</accession>
<keyword evidence="5 7" id="KW-0408">Iron</keyword>
<dbReference type="SUPFAM" id="SSF48264">
    <property type="entry name" value="Cytochrome P450"/>
    <property type="match status" value="1"/>
</dbReference>
<name>A0A6A6W945_9PEZI</name>
<dbReference type="InterPro" id="IPR001128">
    <property type="entry name" value="Cyt_P450"/>
</dbReference>
<evidence type="ECO:0000256" key="1">
    <source>
        <dbReference type="ARBA" id="ARBA00001971"/>
    </source>
</evidence>
<evidence type="ECO:0000256" key="4">
    <source>
        <dbReference type="ARBA" id="ARBA00023002"/>
    </source>
</evidence>
<dbReference type="PANTHER" id="PTHR24287:SF17">
    <property type="entry name" value="P450, PUTATIVE (EUROFUNG)-RELATED"/>
    <property type="match status" value="1"/>
</dbReference>
<feature type="signal peptide" evidence="9">
    <location>
        <begin position="1"/>
        <end position="18"/>
    </location>
</feature>
<organism evidence="10 11">
    <name type="scientific">Pseudovirgaria hyperparasitica</name>
    <dbReference type="NCBI Taxonomy" id="470096"/>
    <lineage>
        <taxon>Eukaryota</taxon>
        <taxon>Fungi</taxon>
        <taxon>Dikarya</taxon>
        <taxon>Ascomycota</taxon>
        <taxon>Pezizomycotina</taxon>
        <taxon>Dothideomycetes</taxon>
        <taxon>Dothideomycetes incertae sedis</taxon>
        <taxon>Acrospermales</taxon>
        <taxon>Acrospermaceae</taxon>
        <taxon>Pseudovirgaria</taxon>
    </lineage>
</organism>
<evidence type="ECO:0000256" key="6">
    <source>
        <dbReference type="ARBA" id="ARBA00023033"/>
    </source>
</evidence>
<dbReference type="GO" id="GO:0016705">
    <property type="term" value="F:oxidoreductase activity, acting on paired donors, with incorporation or reduction of molecular oxygen"/>
    <property type="evidence" value="ECO:0007669"/>
    <property type="project" value="InterPro"/>
</dbReference>
<proteinExistence type="inferred from homology"/>
<comment type="similarity">
    <text evidence="2 8">Belongs to the cytochrome P450 family.</text>
</comment>
<feature type="binding site" description="axial binding residue" evidence="7">
    <location>
        <position position="434"/>
    </location>
    <ligand>
        <name>heme</name>
        <dbReference type="ChEBI" id="CHEBI:30413"/>
    </ligand>
    <ligandPart>
        <name>Fe</name>
        <dbReference type="ChEBI" id="CHEBI:18248"/>
    </ligandPart>
</feature>
<dbReference type="InterPro" id="IPR036396">
    <property type="entry name" value="Cyt_P450_sf"/>
</dbReference>
<keyword evidence="11" id="KW-1185">Reference proteome</keyword>
<dbReference type="GO" id="GO:0005506">
    <property type="term" value="F:iron ion binding"/>
    <property type="evidence" value="ECO:0007669"/>
    <property type="project" value="InterPro"/>
</dbReference>
<dbReference type="GeneID" id="54481909"/>
<dbReference type="GO" id="GO:0004497">
    <property type="term" value="F:monooxygenase activity"/>
    <property type="evidence" value="ECO:0007669"/>
    <property type="project" value="UniProtKB-KW"/>
</dbReference>
<evidence type="ECO:0000256" key="7">
    <source>
        <dbReference type="PIRSR" id="PIRSR602401-1"/>
    </source>
</evidence>
<evidence type="ECO:0000256" key="2">
    <source>
        <dbReference type="ARBA" id="ARBA00010617"/>
    </source>
</evidence>
<evidence type="ECO:0000256" key="8">
    <source>
        <dbReference type="RuleBase" id="RU000461"/>
    </source>
</evidence>
<evidence type="ECO:0000256" key="5">
    <source>
        <dbReference type="ARBA" id="ARBA00023004"/>
    </source>
</evidence>
<dbReference type="GO" id="GO:0020037">
    <property type="term" value="F:heme binding"/>
    <property type="evidence" value="ECO:0007669"/>
    <property type="project" value="InterPro"/>
</dbReference>
<keyword evidence="4 8" id="KW-0560">Oxidoreductase</keyword>
<dbReference type="Pfam" id="PF00067">
    <property type="entry name" value="p450"/>
    <property type="match status" value="1"/>
</dbReference>
<evidence type="ECO:0000313" key="10">
    <source>
        <dbReference type="EMBL" id="KAF2759075.1"/>
    </source>
</evidence>
<keyword evidence="9" id="KW-0732">Signal</keyword>
<keyword evidence="3 7" id="KW-0479">Metal-binding</keyword>
<evidence type="ECO:0000256" key="3">
    <source>
        <dbReference type="ARBA" id="ARBA00022723"/>
    </source>
</evidence>
<dbReference type="OrthoDB" id="1470350at2759"/>
<evidence type="ECO:0000313" key="11">
    <source>
        <dbReference type="Proteomes" id="UP000799437"/>
    </source>
</evidence>
<comment type="cofactor">
    <cofactor evidence="1 7">
        <name>heme</name>
        <dbReference type="ChEBI" id="CHEBI:30413"/>
    </cofactor>
</comment>
<dbReference type="InterPro" id="IPR017972">
    <property type="entry name" value="Cyt_P450_CS"/>
</dbReference>
<dbReference type="AlphaFoldDB" id="A0A6A6W945"/>
<dbReference type="PRINTS" id="PR00385">
    <property type="entry name" value="P450"/>
</dbReference>
<protein>
    <submittedName>
        <fullName evidence="10">Cytochrome P450</fullName>
    </submittedName>
</protein>
<sequence length="498" mass="56279">MISAFVLLLCSLSAFISYQTWHILVRRHKSYQDGCEPPTRLPGIDPIFGLDFFFESLRLQRSDRILATINSRFQKYGRTYELRALGSPVIFTIEPENARAVFSTNENHWGVAPLRASAMTFLGRGIITVDGDEWKRARNLVKPNFTKSNVMNFAPIESRLTELFENIQSGQQIDLQSSFLRLYMDFGAEWVFDETFSHADMKVFEADFDNCLSGSGLRLALGPFAFLVPKTNWLKSRDVVRSLANKYIEQALCSISPEKSQTQGRLSFPRYLADKAISRPEAIDQVLNLSIANMATTAIHLSNCLFILSRRPDIWQLLQAEVAALPNFTFDSLRTLKAMRNLLLEALRLYPIFPNLSRVALCDTTLPTGGGPLGTSPIFVPAGTKIVPSQMSMGRDERIWGPDAAQVRLDRWDEGDLERRAWHFMPFGYGTRACLGQQKSNMEVSYILARMVTRFERIESRDAREWVGRMRVTTRNANGCLVALYKKEGVGDAAVADA</sequence>
<dbReference type="RefSeq" id="XP_033601526.1">
    <property type="nucleotide sequence ID" value="XM_033740855.1"/>
</dbReference>
<keyword evidence="6 8" id="KW-0503">Monooxygenase</keyword>
<dbReference type="InterPro" id="IPR002401">
    <property type="entry name" value="Cyt_P450_E_grp-I"/>
</dbReference>
<keyword evidence="7 8" id="KW-0349">Heme</keyword>
<dbReference type="PROSITE" id="PS00086">
    <property type="entry name" value="CYTOCHROME_P450"/>
    <property type="match status" value="1"/>
</dbReference>
<dbReference type="EMBL" id="ML996570">
    <property type="protein sequence ID" value="KAF2759075.1"/>
    <property type="molecule type" value="Genomic_DNA"/>
</dbReference>
<dbReference type="Gene3D" id="1.10.630.10">
    <property type="entry name" value="Cytochrome P450"/>
    <property type="match status" value="1"/>
</dbReference>
<feature type="chain" id="PRO_5025681956" evidence="9">
    <location>
        <begin position="19"/>
        <end position="498"/>
    </location>
</feature>
<reference evidence="10" key="1">
    <citation type="journal article" date="2020" name="Stud. Mycol.">
        <title>101 Dothideomycetes genomes: a test case for predicting lifestyles and emergence of pathogens.</title>
        <authorList>
            <person name="Haridas S."/>
            <person name="Albert R."/>
            <person name="Binder M."/>
            <person name="Bloem J."/>
            <person name="Labutti K."/>
            <person name="Salamov A."/>
            <person name="Andreopoulos B."/>
            <person name="Baker S."/>
            <person name="Barry K."/>
            <person name="Bills G."/>
            <person name="Bluhm B."/>
            <person name="Cannon C."/>
            <person name="Castanera R."/>
            <person name="Culley D."/>
            <person name="Daum C."/>
            <person name="Ezra D."/>
            <person name="Gonzalez J."/>
            <person name="Henrissat B."/>
            <person name="Kuo A."/>
            <person name="Liang C."/>
            <person name="Lipzen A."/>
            <person name="Lutzoni F."/>
            <person name="Magnuson J."/>
            <person name="Mondo S."/>
            <person name="Nolan M."/>
            <person name="Ohm R."/>
            <person name="Pangilinan J."/>
            <person name="Park H.-J."/>
            <person name="Ramirez L."/>
            <person name="Alfaro M."/>
            <person name="Sun H."/>
            <person name="Tritt A."/>
            <person name="Yoshinaga Y."/>
            <person name="Zwiers L.-H."/>
            <person name="Turgeon B."/>
            <person name="Goodwin S."/>
            <person name="Spatafora J."/>
            <person name="Crous P."/>
            <person name="Grigoriev I."/>
        </authorList>
    </citation>
    <scope>NUCLEOTIDE SEQUENCE</scope>
    <source>
        <strain evidence="10">CBS 121739</strain>
    </source>
</reference>
<dbReference type="Proteomes" id="UP000799437">
    <property type="component" value="Unassembled WGS sequence"/>
</dbReference>
<dbReference type="PRINTS" id="PR00463">
    <property type="entry name" value="EP450I"/>
</dbReference>
<gene>
    <name evidence="10" type="ORF">EJ05DRAFT_331973</name>
</gene>
<dbReference type="InterPro" id="IPR047146">
    <property type="entry name" value="Cyt_P450_E_CYP52_fungi"/>
</dbReference>